<dbReference type="Proteomes" id="UP000199440">
    <property type="component" value="Unassembled WGS sequence"/>
</dbReference>
<sequence length="264" mass="30566">MDYFGLLAKTDLLSLSQEERIAFYVAKGLYHSTDVISIPLDGTPIAITKANSRKVTEPRKELMDAFYNFIVSNYADLITNMFIDFFYNYNRQTTLLEPMEVKKVARGHYLYIAEKILQDRIDMIRMHKGPNGRQRVSNTEKMELLEIRRDVLPQNLIVNFPEGLARFLMGDNRFFANALLLAVPILDEIVTFEAYLKVLLNLNDEFGFERNRDIDTEATKTPEADPVKKETVNPKQKSDKKKRPVLTDAEAIRYLIDNVFKRAT</sequence>
<dbReference type="OrthoDB" id="1179863at2"/>
<protein>
    <submittedName>
        <fullName evidence="2">Uncharacterized protein</fullName>
    </submittedName>
</protein>
<dbReference type="RefSeq" id="WP_089893377.1">
    <property type="nucleotide sequence ID" value="NZ_FNGV01000012.1"/>
</dbReference>
<dbReference type="EMBL" id="FNGV01000012">
    <property type="protein sequence ID" value="SDM65899.1"/>
    <property type="molecule type" value="Genomic_DNA"/>
</dbReference>
<proteinExistence type="predicted"/>
<reference evidence="2 3" key="1">
    <citation type="submission" date="2016-10" db="EMBL/GenBank/DDBJ databases">
        <authorList>
            <person name="de Groot N.N."/>
        </authorList>
    </citation>
    <scope>NUCLEOTIDE SEQUENCE [LARGE SCALE GENOMIC DNA]</scope>
    <source>
        <strain evidence="2 3">DSM 19886</strain>
    </source>
</reference>
<evidence type="ECO:0000313" key="2">
    <source>
        <dbReference type="EMBL" id="SDM65899.1"/>
    </source>
</evidence>
<feature type="region of interest" description="Disordered" evidence="1">
    <location>
        <begin position="217"/>
        <end position="244"/>
    </location>
</feature>
<name>A0A1G9V1A1_9FLAO</name>
<organism evidence="2 3">
    <name type="scientific">Kriegella aquimaris</name>
    <dbReference type="NCBI Taxonomy" id="192904"/>
    <lineage>
        <taxon>Bacteria</taxon>
        <taxon>Pseudomonadati</taxon>
        <taxon>Bacteroidota</taxon>
        <taxon>Flavobacteriia</taxon>
        <taxon>Flavobacteriales</taxon>
        <taxon>Flavobacteriaceae</taxon>
        <taxon>Kriegella</taxon>
    </lineage>
</organism>
<evidence type="ECO:0000313" key="3">
    <source>
        <dbReference type="Proteomes" id="UP000199440"/>
    </source>
</evidence>
<dbReference type="AlphaFoldDB" id="A0A1G9V1A1"/>
<evidence type="ECO:0000256" key="1">
    <source>
        <dbReference type="SAM" id="MobiDB-lite"/>
    </source>
</evidence>
<gene>
    <name evidence="2" type="ORF">SAMN04488514_11268</name>
</gene>
<keyword evidence="3" id="KW-1185">Reference proteome</keyword>
<feature type="compositionally biased region" description="Basic and acidic residues" evidence="1">
    <location>
        <begin position="217"/>
        <end position="232"/>
    </location>
</feature>
<accession>A0A1G9V1A1</accession>